<reference evidence="1" key="1">
    <citation type="submission" date="2022-11" db="EMBL/GenBank/DDBJ databases">
        <title>Minimal conservation of predation-associated metabolite biosynthetic gene clusters underscores biosynthetic potential of Myxococcota including descriptions for ten novel species: Archangium lansinium sp. nov., Myxococcus landrumus sp. nov., Nannocystis bai.</title>
        <authorList>
            <person name="Ahearne A."/>
            <person name="Stevens C."/>
            <person name="Dowd S."/>
        </authorList>
    </citation>
    <scope>NUCLEOTIDE SEQUENCE</scope>
    <source>
        <strain evidence="1">Fl3</strain>
    </source>
</reference>
<evidence type="ECO:0008006" key="3">
    <source>
        <dbReference type="Google" id="ProtNLM"/>
    </source>
</evidence>
<dbReference type="SUPFAM" id="SSF50969">
    <property type="entry name" value="YVTN repeat-like/Quinoprotein amine dehydrogenase"/>
    <property type="match status" value="1"/>
</dbReference>
<protein>
    <recommendedName>
        <fullName evidence="3">WD40-like Beta Propeller Repeat</fullName>
    </recommendedName>
</protein>
<evidence type="ECO:0000313" key="1">
    <source>
        <dbReference type="EMBL" id="WAS96554.1"/>
    </source>
</evidence>
<proteinExistence type="predicted"/>
<organism evidence="1 2">
    <name type="scientific">Nannocystis punicea</name>
    <dbReference type="NCBI Taxonomy" id="2995304"/>
    <lineage>
        <taxon>Bacteria</taxon>
        <taxon>Pseudomonadati</taxon>
        <taxon>Myxococcota</taxon>
        <taxon>Polyangia</taxon>
        <taxon>Nannocystales</taxon>
        <taxon>Nannocystaceae</taxon>
        <taxon>Nannocystis</taxon>
    </lineage>
</organism>
<evidence type="ECO:0000313" key="2">
    <source>
        <dbReference type="Proteomes" id="UP001164459"/>
    </source>
</evidence>
<dbReference type="EMBL" id="CP114040">
    <property type="protein sequence ID" value="WAS96554.1"/>
    <property type="molecule type" value="Genomic_DNA"/>
</dbReference>
<dbReference type="Gene3D" id="2.130.10.10">
    <property type="entry name" value="YVTN repeat-like/Quinoprotein amine dehydrogenase"/>
    <property type="match status" value="1"/>
</dbReference>
<name>A0ABY7HBA0_9BACT</name>
<accession>A0ABY7HBA0</accession>
<dbReference type="RefSeq" id="WP_269038916.1">
    <property type="nucleotide sequence ID" value="NZ_CP114040.1"/>
</dbReference>
<dbReference type="InterPro" id="IPR015943">
    <property type="entry name" value="WD40/YVTN_repeat-like_dom_sf"/>
</dbReference>
<dbReference type="InterPro" id="IPR011044">
    <property type="entry name" value="Quino_amine_DH_bsu"/>
</dbReference>
<sequence length="348" mass="36945">MSATPPVTITIDLTTNLRAPDAVLPVGGTLGFMPSGNLLVLKRLTSGRAEVYEFTPGEGSWTEVGKAEIKSSSGSRAGGAISPDGTRCVYGPKTAKVYGWPGGKAMASLGAVKYSLGANTVGFSPSGAWVVVADNGRISPRQRTVTVFDAGTGEKRAAIKTDEWCFVQAGMLDDDTVVTLGLHLDWDVAKGWTDDDLVLGCYDVTTGAARWRRKIHDGQRFALEPVARQVWIADDGAPHGTGAELCLAADDGRVLRSIAFSSGWRAGRLPPVVVRPGLVAVGVVPVDGKPQDARFVLLDLEAGRQVATLGEGRGTDYNFDCFATAHTASQWLASVDFFGNETYLWRLA</sequence>
<dbReference type="Proteomes" id="UP001164459">
    <property type="component" value="Chromosome"/>
</dbReference>
<gene>
    <name evidence="1" type="ORF">O0S08_10385</name>
</gene>
<keyword evidence="2" id="KW-1185">Reference proteome</keyword>